<dbReference type="Gene3D" id="1.10.760.10">
    <property type="entry name" value="Cytochrome c-like domain"/>
    <property type="match status" value="1"/>
</dbReference>
<evidence type="ECO:0000256" key="3">
    <source>
        <dbReference type="ARBA" id="ARBA00023004"/>
    </source>
</evidence>
<feature type="domain" description="Cytochrome c" evidence="6">
    <location>
        <begin position="52"/>
        <end position="192"/>
    </location>
</feature>
<keyword evidence="8" id="KW-1185">Reference proteome</keyword>
<proteinExistence type="predicted"/>
<dbReference type="PANTHER" id="PTHR35008">
    <property type="entry name" value="BLL4482 PROTEIN-RELATED"/>
    <property type="match status" value="1"/>
</dbReference>
<protein>
    <submittedName>
        <fullName evidence="7">Diheme cytochrome c-553</fullName>
    </submittedName>
</protein>
<dbReference type="InterPro" id="IPR009056">
    <property type="entry name" value="Cyt_c-like_dom"/>
</dbReference>
<gene>
    <name evidence="7" type="ORF">LU635_09605</name>
</gene>
<evidence type="ECO:0000256" key="5">
    <source>
        <dbReference type="SAM" id="MobiDB-lite"/>
    </source>
</evidence>
<dbReference type="GO" id="GO:0046872">
    <property type="term" value="F:metal ion binding"/>
    <property type="evidence" value="ECO:0007669"/>
    <property type="project" value="UniProtKB-KW"/>
</dbReference>
<evidence type="ECO:0000256" key="1">
    <source>
        <dbReference type="ARBA" id="ARBA00022617"/>
    </source>
</evidence>
<organism evidence="7 8">
    <name type="scientific">Christiangramia crocea</name>
    <dbReference type="NCBI Taxonomy" id="2904124"/>
    <lineage>
        <taxon>Bacteria</taxon>
        <taxon>Pseudomonadati</taxon>
        <taxon>Bacteroidota</taxon>
        <taxon>Flavobacteriia</taxon>
        <taxon>Flavobacteriales</taxon>
        <taxon>Flavobacteriaceae</taxon>
        <taxon>Christiangramia</taxon>
    </lineage>
</organism>
<accession>A0A9X1UXD1</accession>
<evidence type="ECO:0000313" key="8">
    <source>
        <dbReference type="Proteomes" id="UP001139344"/>
    </source>
</evidence>
<feature type="region of interest" description="Disordered" evidence="5">
    <location>
        <begin position="192"/>
        <end position="213"/>
    </location>
</feature>
<evidence type="ECO:0000256" key="4">
    <source>
        <dbReference type="PROSITE-ProRule" id="PRU00433"/>
    </source>
</evidence>
<reference evidence="7" key="1">
    <citation type="submission" date="2021-12" db="EMBL/GenBank/DDBJ databases">
        <title>Description of Gramella crocea sp. nov., a new bacterium isolated from activated sludge.</title>
        <authorList>
            <person name="Zhang X."/>
        </authorList>
    </citation>
    <scope>NUCLEOTIDE SEQUENCE</scope>
    <source>
        <strain evidence="7">YB25</strain>
    </source>
</reference>
<sequence length="213" mass="23465">MNKILSNINFQSLGFSRRTMYLLIAGVLPLLISCNDGKYEDKPEEKKMSLNDSIKRGEYLVKTIGCHDCHSPKRMGQRGPEEIPELALSGFSAGDSLPPVNTEALGKGWMLMNGQLTAFVGPWGVSYSANLTSDDTGIGNWTVAQFKTAMREGKLKGQKDGRMILPPMPWQNFANLTDEDLESMFKYLQSTEPVNNPVPAPIPPTKLDSLKAA</sequence>
<evidence type="ECO:0000256" key="2">
    <source>
        <dbReference type="ARBA" id="ARBA00022723"/>
    </source>
</evidence>
<dbReference type="InterPro" id="IPR036909">
    <property type="entry name" value="Cyt_c-like_dom_sf"/>
</dbReference>
<dbReference type="GO" id="GO:0009055">
    <property type="term" value="F:electron transfer activity"/>
    <property type="evidence" value="ECO:0007669"/>
    <property type="project" value="InterPro"/>
</dbReference>
<dbReference type="PANTHER" id="PTHR35008:SF4">
    <property type="entry name" value="BLL4482 PROTEIN"/>
    <property type="match status" value="1"/>
</dbReference>
<keyword evidence="2 4" id="KW-0479">Metal-binding</keyword>
<dbReference type="AlphaFoldDB" id="A0A9X1UXD1"/>
<evidence type="ECO:0000313" key="7">
    <source>
        <dbReference type="EMBL" id="MCG9971890.1"/>
    </source>
</evidence>
<dbReference type="GO" id="GO:0020037">
    <property type="term" value="F:heme binding"/>
    <property type="evidence" value="ECO:0007669"/>
    <property type="project" value="InterPro"/>
</dbReference>
<dbReference type="InterPro" id="IPR051459">
    <property type="entry name" value="Cytochrome_c-type_DH"/>
</dbReference>
<dbReference type="PROSITE" id="PS51007">
    <property type="entry name" value="CYTC"/>
    <property type="match status" value="1"/>
</dbReference>
<dbReference type="SUPFAM" id="SSF46626">
    <property type="entry name" value="Cytochrome c"/>
    <property type="match status" value="1"/>
</dbReference>
<dbReference type="RefSeq" id="WP_240098551.1">
    <property type="nucleotide sequence ID" value="NZ_JAJSON010000020.1"/>
</dbReference>
<name>A0A9X1UXD1_9FLAO</name>
<evidence type="ECO:0000259" key="6">
    <source>
        <dbReference type="PROSITE" id="PS51007"/>
    </source>
</evidence>
<keyword evidence="1 4" id="KW-0349">Heme</keyword>
<dbReference type="PROSITE" id="PS51257">
    <property type="entry name" value="PROKAR_LIPOPROTEIN"/>
    <property type="match status" value="1"/>
</dbReference>
<comment type="caution">
    <text evidence="7">The sequence shown here is derived from an EMBL/GenBank/DDBJ whole genome shotgun (WGS) entry which is preliminary data.</text>
</comment>
<keyword evidence="3 4" id="KW-0408">Iron</keyword>
<dbReference type="Proteomes" id="UP001139344">
    <property type="component" value="Unassembled WGS sequence"/>
</dbReference>
<dbReference type="EMBL" id="JAJSON010000020">
    <property type="protein sequence ID" value="MCG9971890.1"/>
    <property type="molecule type" value="Genomic_DNA"/>
</dbReference>